<evidence type="ECO:0000259" key="9">
    <source>
        <dbReference type="PROSITE" id="PS50222"/>
    </source>
</evidence>
<reference evidence="10 11" key="1">
    <citation type="journal article" date="2019" name="Genome Biol. Evol.">
        <title>The Rhododendron genome and chromosomal organization provide insight into shared whole-genome duplications across the heath family (Ericaceae).</title>
        <authorList>
            <person name="Soza V.L."/>
            <person name="Lindsley D."/>
            <person name="Waalkes A."/>
            <person name="Ramage E."/>
            <person name="Patwardhan R.P."/>
            <person name="Burton J.N."/>
            <person name="Adey A."/>
            <person name="Kumar A."/>
            <person name="Qiu R."/>
            <person name="Shendure J."/>
            <person name="Hall B."/>
        </authorList>
    </citation>
    <scope>NUCLEOTIDE SEQUENCE [LARGE SCALE GENOMIC DNA]</scope>
    <source>
        <strain evidence="10">RSF 1966-606</strain>
    </source>
</reference>
<evidence type="ECO:0000256" key="6">
    <source>
        <dbReference type="ARBA" id="ARBA00023065"/>
    </source>
</evidence>
<dbReference type="InterPro" id="IPR004713">
    <property type="entry name" value="CaH_exchang"/>
</dbReference>
<dbReference type="GO" id="GO:0012505">
    <property type="term" value="C:endomembrane system"/>
    <property type="evidence" value="ECO:0007669"/>
    <property type="project" value="UniProtKB-SubCell"/>
</dbReference>
<dbReference type="GO" id="GO:0015369">
    <property type="term" value="F:calcium:proton antiporter activity"/>
    <property type="evidence" value="ECO:0007669"/>
    <property type="project" value="TreeGrafter"/>
</dbReference>
<keyword evidence="11" id="KW-1185">Reference proteome</keyword>
<comment type="caution">
    <text evidence="10">The sequence shown here is derived from an EMBL/GenBank/DDBJ whole genome shotgun (WGS) entry which is preliminary data.</text>
</comment>
<dbReference type="PANTHER" id="PTHR31503:SF36">
    <property type="entry name" value="SODIUM_CALCIUM EXCHANGER MEMBRANE REGION DOMAIN-CONTAINING PROTEIN"/>
    <property type="match status" value="1"/>
</dbReference>
<evidence type="ECO:0000256" key="4">
    <source>
        <dbReference type="ARBA" id="ARBA00022692"/>
    </source>
</evidence>
<name>A0A6A4LIB5_9ERIC</name>
<protein>
    <recommendedName>
        <fullName evidence="9">EF-hand domain-containing protein</fullName>
    </recommendedName>
</protein>
<organism evidence="10 11">
    <name type="scientific">Rhododendron williamsianum</name>
    <dbReference type="NCBI Taxonomy" id="262921"/>
    <lineage>
        <taxon>Eukaryota</taxon>
        <taxon>Viridiplantae</taxon>
        <taxon>Streptophyta</taxon>
        <taxon>Embryophyta</taxon>
        <taxon>Tracheophyta</taxon>
        <taxon>Spermatophyta</taxon>
        <taxon>Magnoliopsida</taxon>
        <taxon>eudicotyledons</taxon>
        <taxon>Gunneridae</taxon>
        <taxon>Pentapetalae</taxon>
        <taxon>asterids</taxon>
        <taxon>Ericales</taxon>
        <taxon>Ericaceae</taxon>
        <taxon>Ericoideae</taxon>
        <taxon>Rhodoreae</taxon>
        <taxon>Rhododendron</taxon>
    </lineage>
</organism>
<dbReference type="InterPro" id="IPR002048">
    <property type="entry name" value="EF_hand_dom"/>
</dbReference>
<evidence type="ECO:0000256" key="2">
    <source>
        <dbReference type="ARBA" id="ARBA00022448"/>
    </source>
</evidence>
<keyword evidence="7 8" id="KW-0472">Membrane</keyword>
<accession>A0A6A4LIB5</accession>
<sequence length="261" mass="28608">MIIGIQFDEINLDEADATDKVMKDFDTSRDTKLDLQEFIAGILRWLDEARHSVASSNCGPNIVKYLDDFHEQTKREHNLLGDQSDEVVEGVKNLKKINIKAVLLLLLGTLIATAFADPLVDAVDNFSDAISIPTFFISFIGLPLATSSEAVSAIIFASTKKQRSASQTFSEGTSRPLSYASSSGLISDGTDDRVESNQTSIDFLLKEEWITMFLLLQKKKSYLLFHGESYVASGGERIFKILGPGIFGASAFQVIGSLPEA</sequence>
<dbReference type="InterPro" id="IPR004837">
    <property type="entry name" value="NaCa_Exmemb"/>
</dbReference>
<dbReference type="GO" id="GO:0005509">
    <property type="term" value="F:calcium ion binding"/>
    <property type="evidence" value="ECO:0007669"/>
    <property type="project" value="InterPro"/>
</dbReference>
<keyword evidence="6" id="KW-0406">Ion transport</keyword>
<evidence type="ECO:0000313" key="11">
    <source>
        <dbReference type="Proteomes" id="UP000428333"/>
    </source>
</evidence>
<proteinExistence type="predicted"/>
<dbReference type="AlphaFoldDB" id="A0A6A4LIB5"/>
<evidence type="ECO:0000256" key="7">
    <source>
        <dbReference type="ARBA" id="ARBA00023136"/>
    </source>
</evidence>
<dbReference type="PROSITE" id="PS50222">
    <property type="entry name" value="EF_HAND_2"/>
    <property type="match status" value="1"/>
</dbReference>
<keyword evidence="2" id="KW-0813">Transport</keyword>
<evidence type="ECO:0000256" key="3">
    <source>
        <dbReference type="ARBA" id="ARBA00022449"/>
    </source>
</evidence>
<feature type="transmembrane region" description="Helical" evidence="8">
    <location>
        <begin position="101"/>
        <end position="120"/>
    </location>
</feature>
<dbReference type="InterPro" id="IPR011992">
    <property type="entry name" value="EF-hand-dom_pair"/>
</dbReference>
<dbReference type="PANTHER" id="PTHR31503">
    <property type="entry name" value="VACUOLAR CALCIUM ION TRANSPORTER"/>
    <property type="match status" value="1"/>
</dbReference>
<feature type="domain" description="EF-hand" evidence="9">
    <location>
        <begin position="13"/>
        <end position="48"/>
    </location>
</feature>
<gene>
    <name evidence="10" type="ORF">C3L33_10022</name>
</gene>
<keyword evidence="3" id="KW-0050">Antiport</keyword>
<dbReference type="Pfam" id="PF01699">
    <property type="entry name" value="Na_Ca_ex"/>
    <property type="match status" value="1"/>
</dbReference>
<dbReference type="EMBL" id="QEFC01001434">
    <property type="protein sequence ID" value="KAE9458100.1"/>
    <property type="molecule type" value="Genomic_DNA"/>
</dbReference>
<dbReference type="GO" id="GO:0016020">
    <property type="term" value="C:membrane"/>
    <property type="evidence" value="ECO:0007669"/>
    <property type="project" value="InterPro"/>
</dbReference>
<evidence type="ECO:0000313" key="10">
    <source>
        <dbReference type="EMBL" id="KAE9458100.1"/>
    </source>
</evidence>
<feature type="non-terminal residue" evidence="10">
    <location>
        <position position="1"/>
    </location>
</feature>
<dbReference type="GO" id="GO:0006874">
    <property type="term" value="P:intracellular calcium ion homeostasis"/>
    <property type="evidence" value="ECO:0007669"/>
    <property type="project" value="TreeGrafter"/>
</dbReference>
<keyword evidence="5 8" id="KW-1133">Transmembrane helix</keyword>
<evidence type="ECO:0000256" key="1">
    <source>
        <dbReference type="ARBA" id="ARBA00004127"/>
    </source>
</evidence>
<comment type="subcellular location">
    <subcellularLocation>
        <location evidence="1">Endomembrane system</location>
        <topology evidence="1">Multi-pass membrane protein</topology>
    </subcellularLocation>
</comment>
<feature type="transmembrane region" description="Helical" evidence="8">
    <location>
        <begin position="132"/>
        <end position="157"/>
    </location>
</feature>
<dbReference type="OrthoDB" id="1746111at2759"/>
<evidence type="ECO:0000256" key="5">
    <source>
        <dbReference type="ARBA" id="ARBA00022989"/>
    </source>
</evidence>
<evidence type="ECO:0000256" key="8">
    <source>
        <dbReference type="SAM" id="Phobius"/>
    </source>
</evidence>
<dbReference type="Proteomes" id="UP000428333">
    <property type="component" value="Linkage Group LG06"/>
</dbReference>
<keyword evidence="4 8" id="KW-0812">Transmembrane</keyword>
<dbReference type="SUPFAM" id="SSF47473">
    <property type="entry name" value="EF-hand"/>
    <property type="match status" value="1"/>
</dbReference>